<evidence type="ECO:0000313" key="1">
    <source>
        <dbReference type="Proteomes" id="UP000887575"/>
    </source>
</evidence>
<protein>
    <submittedName>
        <fullName evidence="2">Uncharacterized protein</fullName>
    </submittedName>
</protein>
<reference evidence="2" key="1">
    <citation type="submission" date="2024-02" db="UniProtKB">
        <authorList>
            <consortium name="WormBaseParasite"/>
        </authorList>
    </citation>
    <scope>IDENTIFICATION</scope>
</reference>
<proteinExistence type="predicted"/>
<dbReference type="Proteomes" id="UP000887575">
    <property type="component" value="Unassembled WGS sequence"/>
</dbReference>
<accession>A0AAF3F717</accession>
<sequence length="287" mass="33803">MNHQGQRSLYRVGKSGDLKTLLLDSLNWKDKFKDWKKKDCTWEDYMVETSVAHRVSKFEKIDNVKRPETPNPHWGLVYDENYDGALVGCVGTFFGTTRYKNCLPDKLPYPIGGISSQKYDRMTMVLPSEAVKLWYQRKPYYTKPMNQALYTYQVIIVLTTQEEDEKIFENLPEYYEPLEGVNPFIYKNGNKWMTNNLQKFSFGDIQIQYSVNLFVLKGPPKSWVVKWSKEGVEKMEKKLDTSFDMNEMARKTIALKVLKQWAAYFKMRTAKKREEEMTERFGAMKAT</sequence>
<name>A0AAF3F717_9BILA</name>
<dbReference type="WBParaSite" id="MBELARI_LOCUS2717">
    <property type="protein sequence ID" value="MBELARI_LOCUS2717"/>
    <property type="gene ID" value="MBELARI_LOCUS2717"/>
</dbReference>
<evidence type="ECO:0000313" key="2">
    <source>
        <dbReference type="WBParaSite" id="MBELARI_LOCUS2717"/>
    </source>
</evidence>
<keyword evidence="1" id="KW-1185">Reference proteome</keyword>
<organism evidence="1 2">
    <name type="scientific">Mesorhabditis belari</name>
    <dbReference type="NCBI Taxonomy" id="2138241"/>
    <lineage>
        <taxon>Eukaryota</taxon>
        <taxon>Metazoa</taxon>
        <taxon>Ecdysozoa</taxon>
        <taxon>Nematoda</taxon>
        <taxon>Chromadorea</taxon>
        <taxon>Rhabditida</taxon>
        <taxon>Rhabditina</taxon>
        <taxon>Rhabditomorpha</taxon>
        <taxon>Rhabditoidea</taxon>
        <taxon>Rhabditidae</taxon>
        <taxon>Mesorhabditinae</taxon>
        <taxon>Mesorhabditis</taxon>
    </lineage>
</organism>
<dbReference type="AlphaFoldDB" id="A0AAF3F717"/>